<name>A0A1W2DSH4_9SPHI</name>
<reference evidence="2 3" key="1">
    <citation type="submission" date="2017-04" db="EMBL/GenBank/DDBJ databases">
        <authorList>
            <person name="Afonso C.L."/>
            <person name="Miller P.J."/>
            <person name="Scott M.A."/>
            <person name="Spackman E."/>
            <person name="Goraichik I."/>
            <person name="Dimitrov K.M."/>
            <person name="Suarez D.L."/>
            <person name="Swayne D.E."/>
        </authorList>
    </citation>
    <scope>NUCLEOTIDE SEQUENCE [LARGE SCALE GENOMIC DNA]</scope>
    <source>
        <strain evidence="2 3">DSM 19625</strain>
    </source>
</reference>
<dbReference type="SMART" id="SM00849">
    <property type="entry name" value="Lactamase_B"/>
    <property type="match status" value="1"/>
</dbReference>
<evidence type="ECO:0000259" key="1">
    <source>
        <dbReference type="SMART" id="SM00849"/>
    </source>
</evidence>
<dbReference type="InterPro" id="IPR050855">
    <property type="entry name" value="NDM-1-like"/>
</dbReference>
<dbReference type="Gene3D" id="3.60.15.10">
    <property type="entry name" value="Ribonuclease Z/Hydroxyacylglutathione hydrolase-like"/>
    <property type="match status" value="1"/>
</dbReference>
<dbReference type="PANTHER" id="PTHR42951">
    <property type="entry name" value="METALLO-BETA-LACTAMASE DOMAIN-CONTAINING"/>
    <property type="match status" value="1"/>
</dbReference>
<dbReference type="Pfam" id="PF00753">
    <property type="entry name" value="Lactamase_B"/>
    <property type="match status" value="1"/>
</dbReference>
<gene>
    <name evidence="2" type="ORF">SAMN04488101_10829</name>
</gene>
<dbReference type="Proteomes" id="UP000192678">
    <property type="component" value="Unassembled WGS sequence"/>
</dbReference>
<protein>
    <submittedName>
        <fullName evidence="2">Glyoxylase, beta-lactamase superfamily II</fullName>
    </submittedName>
</protein>
<dbReference type="SUPFAM" id="SSF56281">
    <property type="entry name" value="Metallo-hydrolase/oxidoreductase"/>
    <property type="match status" value="1"/>
</dbReference>
<organism evidence="2 3">
    <name type="scientific">Pedobacter nyackensis</name>
    <dbReference type="NCBI Taxonomy" id="475255"/>
    <lineage>
        <taxon>Bacteria</taxon>
        <taxon>Pseudomonadati</taxon>
        <taxon>Bacteroidota</taxon>
        <taxon>Sphingobacteriia</taxon>
        <taxon>Sphingobacteriales</taxon>
        <taxon>Sphingobacteriaceae</taxon>
        <taxon>Pedobacter</taxon>
    </lineage>
</organism>
<dbReference type="EMBL" id="FWYB01000008">
    <property type="protein sequence ID" value="SMD00411.1"/>
    <property type="molecule type" value="Genomic_DNA"/>
</dbReference>
<dbReference type="CDD" id="cd07721">
    <property type="entry name" value="yflN-like_MBL-fold"/>
    <property type="match status" value="1"/>
</dbReference>
<dbReference type="AlphaFoldDB" id="A0A1W2DSH4"/>
<accession>A0A1W2DSH4</accession>
<dbReference type="STRING" id="475255.SAMN04488101_10829"/>
<evidence type="ECO:0000313" key="2">
    <source>
        <dbReference type="EMBL" id="SMD00411.1"/>
    </source>
</evidence>
<dbReference type="InterPro" id="IPR001279">
    <property type="entry name" value="Metallo-B-lactamas"/>
</dbReference>
<evidence type="ECO:0000313" key="3">
    <source>
        <dbReference type="Proteomes" id="UP000192678"/>
    </source>
</evidence>
<dbReference type="RefSeq" id="WP_084290142.1">
    <property type="nucleotide sequence ID" value="NZ_FWYB01000008.1"/>
</dbReference>
<dbReference type="InterPro" id="IPR036866">
    <property type="entry name" value="RibonucZ/Hydroxyglut_hydro"/>
</dbReference>
<dbReference type="OrthoDB" id="9802248at2"/>
<proteinExistence type="predicted"/>
<sequence>MKEIAKGVFHLALMPRNAINCYVIDDILVDAGIRSSAGKILKSIAGRSIKKHVLTHAHADHQGSSSRICEKLKIPLLTSELEKTGAESGLVTDTYPDKNHFIARFQQRYWAGSAWPVSETIKEGDMVGSFTVVETPGHAAGHLSFFREEDGVLIAGDVMLNMNLLTTSVGLRLPPHLFTTNMEQNIHSVKKLAALKPKVICFGHGPVLFNNGAFEKFVEKLS</sequence>
<dbReference type="PANTHER" id="PTHR42951:SF17">
    <property type="entry name" value="METALLO-BETA-LACTAMASE DOMAIN-CONTAINING PROTEIN"/>
    <property type="match status" value="1"/>
</dbReference>
<keyword evidence="3" id="KW-1185">Reference proteome</keyword>
<feature type="domain" description="Metallo-beta-lactamase" evidence="1">
    <location>
        <begin position="18"/>
        <end position="204"/>
    </location>
</feature>